<dbReference type="PANTHER" id="PTHR13619:SF0">
    <property type="entry name" value="PHOSPHATIDATE CYTIDYLYLTRANSFERASE, MITOCHONDRIAL"/>
    <property type="match status" value="1"/>
</dbReference>
<evidence type="ECO:0000256" key="7">
    <source>
        <dbReference type="ARBA" id="ARBA00018337"/>
    </source>
</evidence>
<keyword evidence="14" id="KW-0496">Mitochondrion</keyword>
<accession>A0A7S1KR46</accession>
<gene>
    <name evidence="19" type="ORF">PCOS0759_LOCUS5242</name>
</gene>
<dbReference type="InterPro" id="IPR015222">
    <property type="entry name" value="Tam41"/>
</dbReference>
<sequence>MKRNPNHYSALFRFLGADLTNQFHKYGCNHVYFNTNVQTIHAGRIKYGIAERADVMRDLLEWNELYVAGRMHKPVQWRYSDGQTPIGEEGYPQYLDVDAMEERWIGKGQTFTDEARDNLNENTQADEPLSSTWNDNILPDPKLDQACRVNRRRALLFAILFSLPPSSNAHKHYSLEWNQLYEQICRLSYDGDVRMRLKAENAHKIQNIAHGQRAYFDAIYRDGIVANELHHGSFDERVLSLSLEEWRNFLVEAGVPQQVITIQRQLEPSHTHLHLENALNLANSSHLRGNVAEIQRLTKKSVEKIVFDSSKSQLIKGFFTAGTTTSIKYAWKKMMKSFWSRR</sequence>
<keyword evidence="10" id="KW-0548">Nucleotidyltransferase</keyword>
<organism evidence="19">
    <name type="scientific">Percolomonas cosmopolitus</name>
    <dbReference type="NCBI Taxonomy" id="63605"/>
    <lineage>
        <taxon>Eukaryota</taxon>
        <taxon>Discoba</taxon>
        <taxon>Heterolobosea</taxon>
        <taxon>Tetramitia</taxon>
        <taxon>Eutetramitia</taxon>
        <taxon>Percolomonadidae</taxon>
        <taxon>Percolomonas</taxon>
    </lineage>
</organism>
<keyword evidence="9" id="KW-0808">Transferase</keyword>
<comment type="cofactor">
    <cofactor evidence="1">
        <name>Mg(2+)</name>
        <dbReference type="ChEBI" id="CHEBI:18420"/>
    </cofactor>
</comment>
<evidence type="ECO:0000256" key="8">
    <source>
        <dbReference type="ARBA" id="ARBA00022516"/>
    </source>
</evidence>
<keyword evidence="13" id="KW-0443">Lipid metabolism</keyword>
<evidence type="ECO:0000256" key="5">
    <source>
        <dbReference type="ARBA" id="ARBA00005458"/>
    </source>
</evidence>
<evidence type="ECO:0000256" key="18">
    <source>
        <dbReference type="ARBA" id="ARBA00029893"/>
    </source>
</evidence>
<evidence type="ECO:0000256" key="15">
    <source>
        <dbReference type="ARBA" id="ARBA00023136"/>
    </source>
</evidence>
<keyword evidence="16" id="KW-0594">Phospholipid biosynthesis</keyword>
<keyword evidence="11" id="KW-0999">Mitochondrion inner membrane</keyword>
<reference evidence="19" key="1">
    <citation type="submission" date="2021-01" db="EMBL/GenBank/DDBJ databases">
        <authorList>
            <person name="Corre E."/>
            <person name="Pelletier E."/>
            <person name="Niang G."/>
            <person name="Scheremetjew M."/>
            <person name="Finn R."/>
            <person name="Kale V."/>
            <person name="Holt S."/>
            <person name="Cochrane G."/>
            <person name="Meng A."/>
            <person name="Brown T."/>
            <person name="Cohen L."/>
        </authorList>
    </citation>
    <scope>NUCLEOTIDE SEQUENCE</scope>
    <source>
        <strain evidence="19">WS</strain>
    </source>
</reference>
<evidence type="ECO:0000256" key="4">
    <source>
        <dbReference type="ARBA" id="ARBA00005189"/>
    </source>
</evidence>
<evidence type="ECO:0000256" key="17">
    <source>
        <dbReference type="ARBA" id="ARBA00023264"/>
    </source>
</evidence>
<dbReference type="EMBL" id="HBGD01006322">
    <property type="protein sequence ID" value="CAD9082002.1"/>
    <property type="molecule type" value="Transcribed_RNA"/>
</dbReference>
<evidence type="ECO:0000256" key="3">
    <source>
        <dbReference type="ARBA" id="ARBA00005119"/>
    </source>
</evidence>
<comment type="pathway">
    <text evidence="4">Lipid metabolism.</text>
</comment>
<evidence type="ECO:0000256" key="1">
    <source>
        <dbReference type="ARBA" id="ARBA00001946"/>
    </source>
</evidence>
<name>A0A7S1KR46_9EUKA</name>
<dbReference type="AlphaFoldDB" id="A0A7S1KR46"/>
<evidence type="ECO:0000256" key="9">
    <source>
        <dbReference type="ARBA" id="ARBA00022679"/>
    </source>
</evidence>
<comment type="pathway">
    <text evidence="3">Phospholipid metabolism; CDP-diacylglycerol biosynthesis; CDP-diacylglycerol from sn-glycerol 3-phosphate: step 3/3.</text>
</comment>
<evidence type="ECO:0000256" key="14">
    <source>
        <dbReference type="ARBA" id="ARBA00023128"/>
    </source>
</evidence>
<evidence type="ECO:0000256" key="11">
    <source>
        <dbReference type="ARBA" id="ARBA00022792"/>
    </source>
</evidence>
<dbReference type="GO" id="GO:0005743">
    <property type="term" value="C:mitochondrial inner membrane"/>
    <property type="evidence" value="ECO:0007669"/>
    <property type="project" value="UniProtKB-SubCell"/>
</dbReference>
<evidence type="ECO:0000313" key="19">
    <source>
        <dbReference type="EMBL" id="CAD9082002.1"/>
    </source>
</evidence>
<comment type="subcellular location">
    <subcellularLocation>
        <location evidence="2">Mitochondrion inner membrane</location>
        <topology evidence="2">Peripheral membrane protein</topology>
        <orientation evidence="2">Matrix side</orientation>
    </subcellularLocation>
</comment>
<keyword evidence="17" id="KW-1208">Phospholipid metabolism</keyword>
<dbReference type="GO" id="GO:0004605">
    <property type="term" value="F:phosphatidate cytidylyltransferase activity"/>
    <property type="evidence" value="ECO:0007669"/>
    <property type="project" value="UniProtKB-EC"/>
</dbReference>
<dbReference type="EC" id="2.7.7.41" evidence="6"/>
<protein>
    <recommendedName>
        <fullName evidence="7">Phosphatidate cytidylyltransferase, mitochondrial</fullName>
        <ecNumber evidence="6">2.7.7.41</ecNumber>
    </recommendedName>
    <alternativeName>
        <fullName evidence="18">CDP-diacylglycerol synthase</fullName>
    </alternativeName>
</protein>
<proteinExistence type="inferred from homology"/>
<dbReference type="UniPathway" id="UPA00557">
    <property type="reaction ID" value="UER00614"/>
</dbReference>
<evidence type="ECO:0000256" key="12">
    <source>
        <dbReference type="ARBA" id="ARBA00022842"/>
    </source>
</evidence>
<comment type="similarity">
    <text evidence="5">Belongs to the TAM41 family.</text>
</comment>
<keyword evidence="8" id="KW-0444">Lipid biosynthesis</keyword>
<dbReference type="GO" id="GO:0016024">
    <property type="term" value="P:CDP-diacylglycerol biosynthetic process"/>
    <property type="evidence" value="ECO:0007669"/>
    <property type="project" value="UniProtKB-UniPathway"/>
</dbReference>
<evidence type="ECO:0000256" key="16">
    <source>
        <dbReference type="ARBA" id="ARBA00023209"/>
    </source>
</evidence>
<evidence type="ECO:0000256" key="6">
    <source>
        <dbReference type="ARBA" id="ARBA00012487"/>
    </source>
</evidence>
<dbReference type="PANTHER" id="PTHR13619">
    <property type="entry name" value="PHOSPHATIDATE CYTIDYLYLTRANSFERASE, MITOCHONDRIAL"/>
    <property type="match status" value="1"/>
</dbReference>
<evidence type="ECO:0000256" key="13">
    <source>
        <dbReference type="ARBA" id="ARBA00023098"/>
    </source>
</evidence>
<dbReference type="GO" id="GO:0032049">
    <property type="term" value="P:cardiolipin biosynthetic process"/>
    <property type="evidence" value="ECO:0007669"/>
    <property type="project" value="InterPro"/>
</dbReference>
<evidence type="ECO:0000256" key="10">
    <source>
        <dbReference type="ARBA" id="ARBA00022695"/>
    </source>
</evidence>
<evidence type="ECO:0000256" key="2">
    <source>
        <dbReference type="ARBA" id="ARBA00004443"/>
    </source>
</evidence>
<keyword evidence="12" id="KW-0460">Magnesium</keyword>
<keyword evidence="15" id="KW-0472">Membrane</keyword>
<dbReference type="Pfam" id="PF09139">
    <property type="entry name" value="Tam41_Mmp37"/>
    <property type="match status" value="2"/>
</dbReference>